<dbReference type="EnsemblPlants" id="Kaladp0902s0013.1.v1.1">
    <property type="protein sequence ID" value="Kaladp0902s0013.1.v1.1"/>
    <property type="gene ID" value="Kaladp0902s0013.v1.1"/>
</dbReference>
<evidence type="ECO:0000259" key="1">
    <source>
        <dbReference type="PROSITE" id="PS50181"/>
    </source>
</evidence>
<name>A0A7N0VI23_KALFE</name>
<dbReference type="AlphaFoldDB" id="A0A7N0VI23"/>
<dbReference type="PANTHER" id="PTHR32212:SF456">
    <property type="entry name" value="F-BOX_RNI_FBD-LIKE DOMAIN PROTEIN"/>
    <property type="match status" value="1"/>
</dbReference>
<accession>A0A7N0VI23</accession>
<evidence type="ECO:0000313" key="2">
    <source>
        <dbReference type="EnsemblPlants" id="Kaladp0902s0013.1.v1.1"/>
    </source>
</evidence>
<dbReference type="Pfam" id="PF00646">
    <property type="entry name" value="F-box"/>
    <property type="match status" value="1"/>
</dbReference>
<dbReference type="InterPro" id="IPR036047">
    <property type="entry name" value="F-box-like_dom_sf"/>
</dbReference>
<organism evidence="2 3">
    <name type="scientific">Kalanchoe fedtschenkoi</name>
    <name type="common">Lavender scallops</name>
    <name type="synonym">South American air plant</name>
    <dbReference type="NCBI Taxonomy" id="63787"/>
    <lineage>
        <taxon>Eukaryota</taxon>
        <taxon>Viridiplantae</taxon>
        <taxon>Streptophyta</taxon>
        <taxon>Embryophyta</taxon>
        <taxon>Tracheophyta</taxon>
        <taxon>Spermatophyta</taxon>
        <taxon>Magnoliopsida</taxon>
        <taxon>eudicotyledons</taxon>
        <taxon>Gunneridae</taxon>
        <taxon>Pentapetalae</taxon>
        <taxon>Saxifragales</taxon>
        <taxon>Crassulaceae</taxon>
        <taxon>Kalanchoe</taxon>
    </lineage>
</organism>
<dbReference type="PANTHER" id="PTHR32212">
    <property type="entry name" value="CYCLIN-LIKE F-BOX"/>
    <property type="match status" value="1"/>
</dbReference>
<dbReference type="InterPro" id="IPR001810">
    <property type="entry name" value="F-box_dom"/>
</dbReference>
<dbReference type="SUPFAM" id="SSF81383">
    <property type="entry name" value="F-box domain"/>
    <property type="match status" value="1"/>
</dbReference>
<protein>
    <recommendedName>
        <fullName evidence="1">F-box domain-containing protein</fullName>
    </recommendedName>
</protein>
<proteinExistence type="predicted"/>
<sequence>MEGGKKRLDGYFSEDRISALPDSLVDCILDCLSLHDVVRTSVLSTRWRHCWTRVRKLVFDLDFFEKYIETGNSAVGSVIESILSRLDGPIHEFCLDVVLDMTRKVSQPVMDTSHALRLDVSRWIPLLLEDEDVDDDYADDDKLYVIHAPQLESLLIYSARRTFYLIKCPSLTLADLCTKLEVPMVDRLQTTKLDSFVLGMPKVETLVLRGAALTMTDEPYADRDENAAIIFYNAQEDDLSRLSKVEFNKLLGTKYEVMFMETVLCCCPVIESVTFRSRENIKLDSEIRMMTKSWEDWLPESANIYFEAQWQEETKNLFDD</sequence>
<feature type="domain" description="F-box" evidence="1">
    <location>
        <begin position="14"/>
        <end position="67"/>
    </location>
</feature>
<dbReference type="Proteomes" id="UP000594263">
    <property type="component" value="Unplaced"/>
</dbReference>
<keyword evidence="3" id="KW-1185">Reference proteome</keyword>
<evidence type="ECO:0000313" key="3">
    <source>
        <dbReference type="Proteomes" id="UP000594263"/>
    </source>
</evidence>
<dbReference type="PROSITE" id="PS50181">
    <property type="entry name" value="FBOX"/>
    <property type="match status" value="1"/>
</dbReference>
<reference evidence="2" key="1">
    <citation type="submission" date="2021-01" db="UniProtKB">
        <authorList>
            <consortium name="EnsemblPlants"/>
        </authorList>
    </citation>
    <scope>IDENTIFICATION</scope>
</reference>
<dbReference type="Gramene" id="Kaladp0902s0013.1.v1.1">
    <property type="protein sequence ID" value="Kaladp0902s0013.1.v1.1"/>
    <property type="gene ID" value="Kaladp0902s0013.v1.1"/>
</dbReference>